<dbReference type="EMBL" id="PKMF04000394">
    <property type="protein sequence ID" value="KAK7834103.1"/>
    <property type="molecule type" value="Genomic_DNA"/>
</dbReference>
<accession>A0AAW0K5D4</accession>
<proteinExistence type="predicted"/>
<reference evidence="1 2" key="1">
    <citation type="journal article" date="2018" name="Sci. Data">
        <title>The draft genome sequence of cork oak.</title>
        <authorList>
            <person name="Ramos A.M."/>
            <person name="Usie A."/>
            <person name="Barbosa P."/>
            <person name="Barros P.M."/>
            <person name="Capote T."/>
            <person name="Chaves I."/>
            <person name="Simoes F."/>
            <person name="Abreu I."/>
            <person name="Carrasquinho I."/>
            <person name="Faro C."/>
            <person name="Guimaraes J.B."/>
            <person name="Mendonca D."/>
            <person name="Nobrega F."/>
            <person name="Rodrigues L."/>
            <person name="Saibo N.J.M."/>
            <person name="Varela M.C."/>
            <person name="Egas C."/>
            <person name="Matos J."/>
            <person name="Miguel C.M."/>
            <person name="Oliveira M.M."/>
            <person name="Ricardo C.P."/>
            <person name="Goncalves S."/>
        </authorList>
    </citation>
    <scope>NUCLEOTIDE SEQUENCE [LARGE SCALE GENOMIC DNA]</scope>
    <source>
        <strain evidence="2">cv. HL8</strain>
    </source>
</reference>
<evidence type="ECO:0000313" key="1">
    <source>
        <dbReference type="EMBL" id="KAK7834103.1"/>
    </source>
</evidence>
<name>A0AAW0K5D4_QUESU</name>
<dbReference type="AlphaFoldDB" id="A0AAW0K5D4"/>
<dbReference type="Proteomes" id="UP000237347">
    <property type="component" value="Unassembled WGS sequence"/>
</dbReference>
<keyword evidence="2" id="KW-1185">Reference proteome</keyword>
<dbReference type="Gene3D" id="2.60.40.1670">
    <property type="entry name" value="beta-sandwich domain of Sec23/24"/>
    <property type="match status" value="1"/>
</dbReference>
<evidence type="ECO:0000313" key="2">
    <source>
        <dbReference type="Proteomes" id="UP000237347"/>
    </source>
</evidence>
<organism evidence="1 2">
    <name type="scientific">Quercus suber</name>
    <name type="common">Cork oak</name>
    <dbReference type="NCBI Taxonomy" id="58331"/>
    <lineage>
        <taxon>Eukaryota</taxon>
        <taxon>Viridiplantae</taxon>
        <taxon>Streptophyta</taxon>
        <taxon>Embryophyta</taxon>
        <taxon>Tracheophyta</taxon>
        <taxon>Spermatophyta</taxon>
        <taxon>Magnoliopsida</taxon>
        <taxon>eudicotyledons</taxon>
        <taxon>Gunneridae</taxon>
        <taxon>Pentapetalae</taxon>
        <taxon>rosids</taxon>
        <taxon>fabids</taxon>
        <taxon>Fagales</taxon>
        <taxon>Fagaceae</taxon>
        <taxon>Quercus</taxon>
    </lineage>
</organism>
<dbReference type="SUPFAM" id="SSF81995">
    <property type="entry name" value="beta-sandwich domain of Sec23/24"/>
    <property type="match status" value="1"/>
</dbReference>
<protein>
    <submittedName>
        <fullName evidence="1">Protein transport protein sec23a</fullName>
    </submittedName>
</protein>
<sequence length="95" mass="10082">MSEMANTDPEGIDGVRMSWNVWPRTKVEASKCVIPLAASISPIRPHPDIPTLPTLRFAAKPVPQFSTLTLASTSPPRSGSALSVTSATISLLTIP</sequence>
<comment type="caution">
    <text evidence="1">The sequence shown here is derived from an EMBL/GenBank/DDBJ whole genome shotgun (WGS) entry which is preliminary data.</text>
</comment>
<gene>
    <name evidence="1" type="primary">SEC23A_0</name>
    <name evidence="1" type="ORF">CFP56_025054</name>
</gene>